<evidence type="ECO:0000313" key="7">
    <source>
        <dbReference type="EMBL" id="OQD58547.1"/>
    </source>
</evidence>
<dbReference type="RefSeq" id="WP_080460533.1">
    <property type="nucleotide sequence ID" value="NZ_JXMW01000012.1"/>
</dbReference>
<accession>A0A1V6N1Q7</accession>
<evidence type="ECO:0000313" key="8">
    <source>
        <dbReference type="Proteomes" id="UP000191661"/>
    </source>
</evidence>
<dbReference type="GO" id="GO:0005886">
    <property type="term" value="C:plasma membrane"/>
    <property type="evidence" value="ECO:0007669"/>
    <property type="project" value="UniProtKB-SubCell"/>
</dbReference>
<dbReference type="PROSITE" id="PS50893">
    <property type="entry name" value="ABC_TRANSPORTER_2"/>
    <property type="match status" value="1"/>
</dbReference>
<dbReference type="GO" id="GO:0016887">
    <property type="term" value="F:ATP hydrolysis activity"/>
    <property type="evidence" value="ECO:0007669"/>
    <property type="project" value="InterPro"/>
</dbReference>
<dbReference type="PROSITE" id="PS00211">
    <property type="entry name" value="ABC_TRANSPORTER_1"/>
    <property type="match status" value="1"/>
</dbReference>
<dbReference type="InterPro" id="IPR003593">
    <property type="entry name" value="AAA+_ATPase"/>
</dbReference>
<evidence type="ECO:0000256" key="4">
    <source>
        <dbReference type="ARBA" id="ARBA00022840"/>
    </source>
</evidence>
<dbReference type="GO" id="GO:1900753">
    <property type="term" value="P:doxorubicin transport"/>
    <property type="evidence" value="ECO:0007669"/>
    <property type="project" value="InterPro"/>
</dbReference>
<keyword evidence="2" id="KW-0813">Transport</keyword>
<comment type="caution">
    <text evidence="7">The sequence shown here is derived from an EMBL/GenBank/DDBJ whole genome shotgun (WGS) entry which is preliminary data.</text>
</comment>
<dbReference type="InterPro" id="IPR027417">
    <property type="entry name" value="P-loop_NTPase"/>
</dbReference>
<dbReference type="SUPFAM" id="SSF52540">
    <property type="entry name" value="P-loop containing nucleoside triphosphate hydrolases"/>
    <property type="match status" value="1"/>
</dbReference>
<dbReference type="InterPro" id="IPR050763">
    <property type="entry name" value="ABC_transporter_ATP-binding"/>
</dbReference>
<proteinExistence type="inferred from homology"/>
<dbReference type="InterPro" id="IPR017871">
    <property type="entry name" value="ABC_transporter-like_CS"/>
</dbReference>
<evidence type="ECO:0000259" key="6">
    <source>
        <dbReference type="PROSITE" id="PS50893"/>
    </source>
</evidence>
<dbReference type="InterPro" id="IPR005894">
    <property type="entry name" value="DrrA"/>
</dbReference>
<comment type="subcellular location">
    <subcellularLocation>
        <location evidence="1">Cell membrane</location>
        <topology evidence="1">Peripheral membrane protein</topology>
        <orientation evidence="1">Cytoplasmic side</orientation>
    </subcellularLocation>
</comment>
<keyword evidence="4" id="KW-0067">ATP-binding</keyword>
<dbReference type="SMART" id="SM00382">
    <property type="entry name" value="AAA"/>
    <property type="match status" value="1"/>
</dbReference>
<keyword evidence="3" id="KW-0547">Nucleotide-binding</keyword>
<dbReference type="EMBL" id="JXMW01000012">
    <property type="protein sequence ID" value="OQD58547.1"/>
    <property type="molecule type" value="Genomic_DNA"/>
</dbReference>
<dbReference type="GO" id="GO:0043215">
    <property type="term" value="P:daunorubicin transport"/>
    <property type="evidence" value="ECO:0007669"/>
    <property type="project" value="InterPro"/>
</dbReference>
<comment type="similarity">
    <text evidence="5">Belongs to the ABC transporter superfamily. Drug exporter-1 (DrugE1) (TC 3.A.1.105) family.</text>
</comment>
<evidence type="ECO:0000256" key="3">
    <source>
        <dbReference type="ARBA" id="ARBA00022741"/>
    </source>
</evidence>
<dbReference type="AlphaFoldDB" id="A0A1V6N1Q7"/>
<protein>
    <submittedName>
        <fullName evidence="7">ABC-type transporter, ATPase component</fullName>
    </submittedName>
</protein>
<dbReference type="OrthoDB" id="31298at2157"/>
<sequence length="388" mass="43446">MKYAIETDSLTKKYGDFLAVNDLNMKIKNKSIFGFLGPNGAGKTTTIKMLTCLIKPTSGTATVGGYDVTKNPNEVRKKIGMVPQLVSLYKDLTAKENVELCADYYGLNEDEKEERIPELMELVDIKYAEDKLVKQMSGGQKQKVSVVASLIHRPDVLFLDEPTIGLDPTTKMVLWDLIAELNDHGHTIILCSHDMYEVEMLCENVGIMNLGELAAYDTPQGLKDNLMHKNELEVLKKMESLSSIGEFTEKESDELKSIEESLKHKSIPTALFDKDPDNHSPEYLAEIQKHSKEISIMIKNMNDKILEDIKKLDVVYHVTSNQTSDGTRLTIAVDRFAENSVSNVIAIVIKDDGNIKSINTRDPSLEDVFVDVTSKKAVDKTNINIIDE</sequence>
<dbReference type="Proteomes" id="UP000191661">
    <property type="component" value="Unassembled WGS sequence"/>
</dbReference>
<keyword evidence="8" id="KW-1185">Reference proteome</keyword>
<feature type="domain" description="ABC transporter" evidence="6">
    <location>
        <begin position="5"/>
        <end position="235"/>
    </location>
</feature>
<dbReference type="GO" id="GO:0005524">
    <property type="term" value="F:ATP binding"/>
    <property type="evidence" value="ECO:0007669"/>
    <property type="project" value="UniProtKB-KW"/>
</dbReference>
<evidence type="ECO:0000256" key="5">
    <source>
        <dbReference type="ARBA" id="ARBA00049985"/>
    </source>
</evidence>
<organism evidence="7 8">
    <name type="scientific">Methanobrevibacter arboriphilus JCM 13429 = DSM 1125</name>
    <dbReference type="NCBI Taxonomy" id="1300164"/>
    <lineage>
        <taxon>Archaea</taxon>
        <taxon>Methanobacteriati</taxon>
        <taxon>Methanobacteriota</taxon>
        <taxon>Methanomada group</taxon>
        <taxon>Methanobacteria</taxon>
        <taxon>Methanobacteriales</taxon>
        <taxon>Methanobacteriaceae</taxon>
        <taxon>Methanobrevibacter</taxon>
    </lineage>
</organism>
<gene>
    <name evidence="7" type="ORF">MBBAR_12c00210</name>
</gene>
<dbReference type="Gene3D" id="3.40.50.300">
    <property type="entry name" value="P-loop containing nucleotide triphosphate hydrolases"/>
    <property type="match status" value="1"/>
</dbReference>
<dbReference type="PANTHER" id="PTHR42711">
    <property type="entry name" value="ABC TRANSPORTER ATP-BINDING PROTEIN"/>
    <property type="match status" value="1"/>
</dbReference>
<dbReference type="InterPro" id="IPR003439">
    <property type="entry name" value="ABC_transporter-like_ATP-bd"/>
</dbReference>
<dbReference type="PANTHER" id="PTHR42711:SF18">
    <property type="entry name" value="ABC TRANSPORTER, ATP-BINDING PROTEIN"/>
    <property type="match status" value="1"/>
</dbReference>
<evidence type="ECO:0000256" key="2">
    <source>
        <dbReference type="ARBA" id="ARBA00022448"/>
    </source>
</evidence>
<evidence type="ECO:0000256" key="1">
    <source>
        <dbReference type="ARBA" id="ARBA00004413"/>
    </source>
</evidence>
<reference evidence="7 8" key="1">
    <citation type="submission" date="2014-12" db="EMBL/GenBank/DDBJ databases">
        <title>Genome sequence of Methanobrevibacter arboriphilicus DH1, DSM1125.</title>
        <authorList>
            <person name="Poehlein A."/>
            <person name="Thauer R.K."/>
            <person name="Seedorf H."/>
            <person name="Daniel R."/>
        </authorList>
    </citation>
    <scope>NUCLEOTIDE SEQUENCE [LARGE SCALE GENOMIC DNA]</scope>
    <source>
        <strain evidence="7 8">DH1</strain>
    </source>
</reference>
<dbReference type="Pfam" id="PF00005">
    <property type="entry name" value="ABC_tran"/>
    <property type="match status" value="1"/>
</dbReference>
<dbReference type="NCBIfam" id="TIGR01188">
    <property type="entry name" value="drrA"/>
    <property type="match status" value="1"/>
</dbReference>
<name>A0A1V6N1Q7_METAZ</name>